<name>A0ABV4XHY9_9CYAN</name>
<evidence type="ECO:0000313" key="2">
    <source>
        <dbReference type="Proteomes" id="UP001576784"/>
    </source>
</evidence>
<gene>
    <name evidence="1" type="ORF">ACE1CI_00095</name>
</gene>
<proteinExistence type="predicted"/>
<sequence>MTEIESEGGEQERNWKQDKLLTPVDLKNQQLLTVFRDPVDGDYRLEQTLTSGEICAIAFPHLPIFIEN</sequence>
<organism evidence="1 2">
    <name type="scientific">Floridaenema flaviceps BLCC-F50</name>
    <dbReference type="NCBI Taxonomy" id="3153642"/>
    <lineage>
        <taxon>Bacteria</taxon>
        <taxon>Bacillati</taxon>
        <taxon>Cyanobacteriota</taxon>
        <taxon>Cyanophyceae</taxon>
        <taxon>Oscillatoriophycideae</taxon>
        <taxon>Aerosakkonematales</taxon>
        <taxon>Aerosakkonemataceae</taxon>
        <taxon>Floridanema</taxon>
        <taxon>Floridanema flaviceps</taxon>
    </lineage>
</organism>
<keyword evidence="2" id="KW-1185">Reference proteome</keyword>
<accession>A0ABV4XHY9</accession>
<comment type="caution">
    <text evidence="1">The sequence shown here is derived from an EMBL/GenBank/DDBJ whole genome shotgun (WGS) entry which is preliminary data.</text>
</comment>
<reference evidence="1 2" key="1">
    <citation type="submission" date="2024-09" db="EMBL/GenBank/DDBJ databases">
        <title>Floridaenema gen nov. (Aerosakkonemataceae, Aerosakkonematales ord. nov., Cyanobacteria) from benthic tropical and subtropical fresh waters, with the description of four new species.</title>
        <authorList>
            <person name="Moretto J.A."/>
            <person name="Berthold D.E."/>
            <person name="Lefler F.W."/>
            <person name="Huang I.-S."/>
            <person name="Laughinghouse H. IV."/>
        </authorList>
    </citation>
    <scope>NUCLEOTIDE SEQUENCE [LARGE SCALE GENOMIC DNA]</scope>
    <source>
        <strain evidence="1 2">BLCC-F50</strain>
    </source>
</reference>
<protein>
    <submittedName>
        <fullName evidence="1">Uncharacterized protein</fullName>
    </submittedName>
</protein>
<dbReference type="EMBL" id="JBHFNR010000001">
    <property type="protein sequence ID" value="MFB2891323.1"/>
    <property type="molecule type" value="Genomic_DNA"/>
</dbReference>
<dbReference type="Proteomes" id="UP001576784">
    <property type="component" value="Unassembled WGS sequence"/>
</dbReference>
<evidence type="ECO:0000313" key="1">
    <source>
        <dbReference type="EMBL" id="MFB2891323.1"/>
    </source>
</evidence>
<dbReference type="RefSeq" id="WP_413261001.1">
    <property type="nucleotide sequence ID" value="NZ_JBHFNR010000001.1"/>
</dbReference>